<dbReference type="Proteomes" id="UP000070533">
    <property type="component" value="Unassembled WGS sequence"/>
</dbReference>
<protein>
    <submittedName>
        <fullName evidence="1">Uncharacterized protein</fullName>
    </submittedName>
</protein>
<dbReference type="AlphaFoldDB" id="A0A133QDC9"/>
<proteinExistence type="predicted"/>
<dbReference type="PATRIC" id="fig|28128.5.peg.941"/>
<evidence type="ECO:0000313" key="2">
    <source>
        <dbReference type="Proteomes" id="UP000070533"/>
    </source>
</evidence>
<organism evidence="1 2">
    <name type="scientific">Prevotella corporis</name>
    <dbReference type="NCBI Taxonomy" id="28128"/>
    <lineage>
        <taxon>Bacteria</taxon>
        <taxon>Pseudomonadati</taxon>
        <taxon>Bacteroidota</taxon>
        <taxon>Bacteroidia</taxon>
        <taxon>Bacteroidales</taxon>
        <taxon>Prevotellaceae</taxon>
        <taxon>Prevotella</taxon>
    </lineage>
</organism>
<keyword evidence="2" id="KW-1185">Reference proteome</keyword>
<dbReference type="STRING" id="28128.HMPREF3226_00939"/>
<comment type="caution">
    <text evidence="1">The sequence shown here is derived from an EMBL/GenBank/DDBJ whole genome shotgun (WGS) entry which is preliminary data.</text>
</comment>
<gene>
    <name evidence="1" type="ORF">HMPREF3226_00939</name>
</gene>
<reference evidence="2" key="1">
    <citation type="submission" date="2016-01" db="EMBL/GenBank/DDBJ databases">
        <authorList>
            <person name="Mitreva M."/>
            <person name="Pepin K.H."/>
            <person name="Mihindukulasuriya K.A."/>
            <person name="Fulton R."/>
            <person name="Fronick C."/>
            <person name="O'Laughlin M."/>
            <person name="Miner T."/>
            <person name="Herter B."/>
            <person name="Rosa B.A."/>
            <person name="Cordes M."/>
            <person name="Tomlinson C."/>
            <person name="Wollam A."/>
            <person name="Palsikar V.B."/>
            <person name="Mardis E.R."/>
            <person name="Wilson R.K."/>
        </authorList>
    </citation>
    <scope>NUCLEOTIDE SEQUENCE [LARGE SCALE GENOMIC DNA]</scope>
    <source>
        <strain evidence="2">MJR7716</strain>
    </source>
</reference>
<name>A0A133QDC9_9BACT</name>
<evidence type="ECO:0000313" key="1">
    <source>
        <dbReference type="EMBL" id="KXA40894.1"/>
    </source>
</evidence>
<sequence length="63" mass="7206">MVETGGFLPFKLTASSNKLKNIILPPISPLFFNIKIEGFGVDLLASFSMSFHWCRYYYLTNLL</sequence>
<accession>A0A133QDC9</accession>
<dbReference type="EMBL" id="LRQG01000056">
    <property type="protein sequence ID" value="KXA40894.1"/>
    <property type="molecule type" value="Genomic_DNA"/>
</dbReference>